<dbReference type="EMBL" id="CP027860">
    <property type="protein sequence ID" value="AVQ00215.1"/>
    <property type="molecule type" value="Genomic_DNA"/>
</dbReference>
<comment type="cofactor">
    <cofactor evidence="10">
        <name>Zn(2+)</name>
        <dbReference type="ChEBI" id="CHEBI:29105"/>
    </cofactor>
    <text evidence="10">Binds 1 zinc ion per subunit.</text>
</comment>
<evidence type="ECO:0000256" key="9">
    <source>
        <dbReference type="ARBA" id="ARBA00023134"/>
    </source>
</evidence>
<dbReference type="PANTHER" id="PTHR32120">
    <property type="entry name" value="SMALL RIBOSOMAL SUBUNIT BIOGENESIS GTPASE RSGA"/>
    <property type="match status" value="1"/>
</dbReference>
<feature type="binding site" evidence="10">
    <location>
        <position position="296"/>
    </location>
    <ligand>
        <name>Zn(2+)</name>
        <dbReference type="ChEBI" id="CHEBI:29105"/>
    </ligand>
</feature>
<keyword evidence="5 10" id="KW-0547">Nucleotide-binding</keyword>
<evidence type="ECO:0000313" key="13">
    <source>
        <dbReference type="EMBL" id="AVQ00215.1"/>
    </source>
</evidence>
<evidence type="ECO:0000256" key="10">
    <source>
        <dbReference type="HAMAP-Rule" id="MF_01820"/>
    </source>
</evidence>
<dbReference type="CDD" id="cd01854">
    <property type="entry name" value="YjeQ_EngC"/>
    <property type="match status" value="1"/>
</dbReference>
<evidence type="ECO:0000256" key="1">
    <source>
        <dbReference type="ARBA" id="ARBA00022490"/>
    </source>
</evidence>
<sequence length="354" mass="38970">MQSTLTAIGWPRTEPLPDPPFEAAILARVIAQHRDQFEIHDGVCVHRARTPASLRKPGVDGSHRPHVGDWVFVEGRGKEAALIREIVPRRTVLRRGAAGDHDATQIIAVNLDCVLIVCGLDGDFNLKRIERYLTLVASSGARPLIVFSKLDRNPEAAALVDDARSRFGAQAPVLALNLKSEDSRTLLLSALQPGETICLVGSSGAGKSTLSNLLLGEERQATQDVREHDSRGRHTTTHRSLLSLSNGACLIDTPGMRELKLQAEDEEAIEQSFEDIEALALQCRFRDCQHAREPGCAIRAALESGQLDSERLANYRKLSQELTDSKARAADRKAQEKVVNKSFGKRLVEKYGRR</sequence>
<dbReference type="SUPFAM" id="SSF52540">
    <property type="entry name" value="P-loop containing nucleoside triphosphate hydrolases"/>
    <property type="match status" value="1"/>
</dbReference>
<evidence type="ECO:0000256" key="3">
    <source>
        <dbReference type="ARBA" id="ARBA00022723"/>
    </source>
</evidence>
<reference evidence="13 14" key="1">
    <citation type="submission" date="2018-03" db="EMBL/GenBank/DDBJ databases">
        <title>Ahniella affigens gen. nov., sp. nov., a gammaproteobacterium isolated from sandy soil near a stream.</title>
        <authorList>
            <person name="Ko Y."/>
            <person name="Kim J.-H."/>
        </authorList>
    </citation>
    <scope>NUCLEOTIDE SEQUENCE [LARGE SCALE GENOMIC DNA]</scope>
    <source>
        <strain evidence="13 14">D13</strain>
    </source>
</reference>
<evidence type="ECO:0000256" key="4">
    <source>
        <dbReference type="ARBA" id="ARBA00022730"/>
    </source>
</evidence>
<feature type="domain" description="EngC GTPase" evidence="11">
    <location>
        <begin position="109"/>
        <end position="257"/>
    </location>
</feature>
<dbReference type="InterPro" id="IPR027417">
    <property type="entry name" value="P-loop_NTPase"/>
</dbReference>
<keyword evidence="6 10" id="KW-0378">Hydrolase</keyword>
<proteinExistence type="inferred from homology"/>
<keyword evidence="2 10" id="KW-0690">Ribosome biogenesis</keyword>
<dbReference type="PROSITE" id="PS50936">
    <property type="entry name" value="ENGC_GTPASE"/>
    <property type="match status" value="1"/>
</dbReference>
<evidence type="ECO:0000259" key="12">
    <source>
        <dbReference type="PROSITE" id="PS51721"/>
    </source>
</evidence>
<dbReference type="AlphaFoldDB" id="A0A2P1PZH3"/>
<dbReference type="PROSITE" id="PS51721">
    <property type="entry name" value="G_CP"/>
    <property type="match status" value="1"/>
</dbReference>
<feature type="binding site" evidence="10">
    <location>
        <begin position="201"/>
        <end position="209"/>
    </location>
    <ligand>
        <name>GTP</name>
        <dbReference type="ChEBI" id="CHEBI:37565"/>
    </ligand>
</feature>
<gene>
    <name evidence="10 13" type="primary">rsgA</name>
    <name evidence="13" type="ORF">C7S18_21030</name>
</gene>
<dbReference type="Proteomes" id="UP000241074">
    <property type="component" value="Chromosome"/>
</dbReference>
<dbReference type="GO" id="GO:0005525">
    <property type="term" value="F:GTP binding"/>
    <property type="evidence" value="ECO:0007669"/>
    <property type="project" value="UniProtKB-UniRule"/>
</dbReference>
<keyword evidence="9 10" id="KW-0342">GTP-binding</keyword>
<comment type="subcellular location">
    <subcellularLocation>
        <location evidence="10">Cytoplasm</location>
    </subcellularLocation>
</comment>
<comment type="function">
    <text evidence="10">One of several proteins that assist in the late maturation steps of the functional core of the 30S ribosomal subunit. Helps release RbfA from mature subunits. May play a role in the assembly of ribosomal proteins into the subunit. Circularly permuted GTPase that catalyzes slow GTP hydrolysis, GTPase activity is stimulated by the 30S ribosomal subunit.</text>
</comment>
<dbReference type="HAMAP" id="MF_01820">
    <property type="entry name" value="GTPase_RsgA"/>
    <property type="match status" value="1"/>
</dbReference>
<organism evidence="13 14">
    <name type="scientific">Ahniella affigens</name>
    <dbReference type="NCBI Taxonomy" id="2021234"/>
    <lineage>
        <taxon>Bacteria</taxon>
        <taxon>Pseudomonadati</taxon>
        <taxon>Pseudomonadota</taxon>
        <taxon>Gammaproteobacteria</taxon>
        <taxon>Lysobacterales</taxon>
        <taxon>Rhodanobacteraceae</taxon>
        <taxon>Ahniella</taxon>
    </lineage>
</organism>
<feature type="domain" description="CP-type G" evidence="12">
    <location>
        <begin position="100"/>
        <end position="259"/>
    </location>
</feature>
<evidence type="ECO:0000313" key="14">
    <source>
        <dbReference type="Proteomes" id="UP000241074"/>
    </source>
</evidence>
<keyword evidence="1 10" id="KW-0963">Cytoplasm</keyword>
<comment type="similarity">
    <text evidence="10">Belongs to the TRAFAC class YlqF/YawG GTPase family. RsgA subfamily.</text>
</comment>
<dbReference type="OrthoDB" id="9809485at2"/>
<keyword evidence="8 10" id="KW-0694">RNA-binding</keyword>
<dbReference type="KEGG" id="xba:C7S18_21030"/>
<comment type="subunit">
    <text evidence="10">Monomer. Associates with 30S ribosomal subunit, binds 16S rRNA.</text>
</comment>
<dbReference type="GO" id="GO:0019843">
    <property type="term" value="F:rRNA binding"/>
    <property type="evidence" value="ECO:0007669"/>
    <property type="project" value="UniProtKB-KW"/>
</dbReference>
<reference evidence="13 14" key="2">
    <citation type="submission" date="2018-03" db="EMBL/GenBank/DDBJ databases">
        <authorList>
            <person name="Keele B.F."/>
        </authorList>
    </citation>
    <scope>NUCLEOTIDE SEQUENCE [LARGE SCALE GENOMIC DNA]</scope>
    <source>
        <strain evidence="13 14">D13</strain>
    </source>
</reference>
<evidence type="ECO:0000259" key="11">
    <source>
        <dbReference type="PROSITE" id="PS50936"/>
    </source>
</evidence>
<keyword evidence="14" id="KW-1185">Reference proteome</keyword>
<keyword evidence="4 10" id="KW-0699">rRNA-binding</keyword>
<dbReference type="GO" id="GO:0046872">
    <property type="term" value="F:metal ion binding"/>
    <property type="evidence" value="ECO:0007669"/>
    <property type="project" value="UniProtKB-KW"/>
</dbReference>
<dbReference type="EC" id="3.6.1.-" evidence="10"/>
<feature type="binding site" evidence="10">
    <location>
        <position position="283"/>
    </location>
    <ligand>
        <name>Zn(2+)</name>
        <dbReference type="ChEBI" id="CHEBI:29105"/>
    </ligand>
</feature>
<dbReference type="GO" id="GO:0003924">
    <property type="term" value="F:GTPase activity"/>
    <property type="evidence" value="ECO:0007669"/>
    <property type="project" value="UniProtKB-UniRule"/>
</dbReference>
<dbReference type="InterPro" id="IPR004881">
    <property type="entry name" value="Ribosome_biogen_GTPase_RsgA"/>
</dbReference>
<evidence type="ECO:0000256" key="5">
    <source>
        <dbReference type="ARBA" id="ARBA00022741"/>
    </source>
</evidence>
<name>A0A2P1PZH3_9GAMM</name>
<evidence type="ECO:0000256" key="6">
    <source>
        <dbReference type="ARBA" id="ARBA00022801"/>
    </source>
</evidence>
<dbReference type="InterPro" id="IPR010914">
    <property type="entry name" value="RsgA_GTPase_dom"/>
</dbReference>
<keyword evidence="7 10" id="KW-0862">Zinc</keyword>
<evidence type="ECO:0000256" key="8">
    <source>
        <dbReference type="ARBA" id="ARBA00022884"/>
    </source>
</evidence>
<dbReference type="GO" id="GO:0005737">
    <property type="term" value="C:cytoplasm"/>
    <property type="evidence" value="ECO:0007669"/>
    <property type="project" value="UniProtKB-SubCell"/>
</dbReference>
<dbReference type="Pfam" id="PF03193">
    <property type="entry name" value="RsgA_GTPase"/>
    <property type="match status" value="1"/>
</dbReference>
<protein>
    <recommendedName>
        <fullName evidence="10">Small ribosomal subunit biogenesis GTPase RsgA</fullName>
        <ecNumber evidence="10">3.6.1.-</ecNumber>
    </recommendedName>
</protein>
<dbReference type="InterPro" id="IPR030378">
    <property type="entry name" value="G_CP_dom"/>
</dbReference>
<feature type="binding site" evidence="10">
    <location>
        <begin position="148"/>
        <end position="151"/>
    </location>
    <ligand>
        <name>GTP</name>
        <dbReference type="ChEBI" id="CHEBI:37565"/>
    </ligand>
</feature>
<accession>A0A2P1PZH3</accession>
<feature type="binding site" evidence="10">
    <location>
        <position position="290"/>
    </location>
    <ligand>
        <name>Zn(2+)</name>
        <dbReference type="ChEBI" id="CHEBI:29105"/>
    </ligand>
</feature>
<evidence type="ECO:0000256" key="2">
    <source>
        <dbReference type="ARBA" id="ARBA00022517"/>
    </source>
</evidence>
<dbReference type="NCBIfam" id="TIGR00157">
    <property type="entry name" value="ribosome small subunit-dependent GTPase A"/>
    <property type="match status" value="1"/>
</dbReference>
<dbReference type="Gene3D" id="3.40.50.300">
    <property type="entry name" value="P-loop containing nucleotide triphosphate hydrolases"/>
    <property type="match status" value="1"/>
</dbReference>
<dbReference type="PANTHER" id="PTHR32120:SF10">
    <property type="entry name" value="SMALL RIBOSOMAL SUBUNIT BIOGENESIS GTPASE RSGA"/>
    <property type="match status" value="1"/>
</dbReference>
<evidence type="ECO:0000256" key="7">
    <source>
        <dbReference type="ARBA" id="ARBA00022833"/>
    </source>
</evidence>
<feature type="binding site" evidence="10">
    <location>
        <position position="288"/>
    </location>
    <ligand>
        <name>Zn(2+)</name>
        <dbReference type="ChEBI" id="CHEBI:29105"/>
    </ligand>
</feature>
<keyword evidence="3 10" id="KW-0479">Metal-binding</keyword>
<dbReference type="GO" id="GO:0042274">
    <property type="term" value="P:ribosomal small subunit biogenesis"/>
    <property type="evidence" value="ECO:0007669"/>
    <property type="project" value="UniProtKB-UniRule"/>
</dbReference>
<dbReference type="Gene3D" id="1.10.40.50">
    <property type="entry name" value="Probable gtpase engc, domain 3"/>
    <property type="match status" value="1"/>
</dbReference>